<feature type="domain" description="ATPase AAA-type core" evidence="3">
    <location>
        <begin position="544"/>
        <end position="630"/>
    </location>
</feature>
<dbReference type="Proteomes" id="UP000287972">
    <property type="component" value="Unassembled WGS sequence"/>
</dbReference>
<dbReference type="InterPro" id="IPR056599">
    <property type="entry name" value="AAA_lid_fung"/>
</dbReference>
<dbReference type="PANTHER" id="PTHR46411:SF3">
    <property type="entry name" value="AAA+ ATPASE DOMAIN-CONTAINING PROTEIN"/>
    <property type="match status" value="1"/>
</dbReference>
<sequence>MATNVGSETRVAALEQKYIALLERRVAELENRLSSVTVEEQMSKTVTVLSEAKTKEITIENKAPERADVSETKADNNKEEENEPDDNSRYRVVLYTLDPDTGNYVDKQPTAAAKPVKKASKTNLAFTFRKIMRAQTTRTEEIMKYTESEVDVESEPLQRLLARVMQKYGGLGKITQLESPYQNLVWSWNTAEEEASKIDPEDTGDEKQARADLKALMGIISTSSGHAHLDRYFRTKDAMLASRTATFESLWTRFPRGSFIVAIPFMSLPQVFLVQSCEVPDDEADEPFTIIAYSYDWNGSTFNRVPYQFSISPFTDKKNIFELPCYPLVEATDAQNLRDTLIQRGRKYVEYCIAQKGKQTFHYEGLALHQRGGGILNSEPRIDETPAVRDCSSHLKGVVVVDFKSYLDYQSPSAPLLGDMDRYFGHTECSCKDCRESLEHMYKYSWDRASPKKELSNEQLMLLPPRVLGYALAQKRWVQLDVEKLQNPSSADSRNFNDKLILDQDHKDLISRAVKAHGKSNILDHIPGKGRGLAFPGIGVSDIGTKSTKVEENLQKVFALAGLWEAVLLFDEADVFLEARGSRGADMERNSMVSVLLRILEYYDGILVLTTNRLRTFDIAVQSRIHVAIEYGDLTKEQREKIFFEFLDQLNSRKLVEEYEQCVAWVREEGKTKQFNGRQIRNIVSTAMGMAHANGRLLHRGDLLLVAQNTDAFKRALADQEAVFRNNQIRPQYGT</sequence>
<dbReference type="SUPFAM" id="SSF52540">
    <property type="entry name" value="P-loop containing nucleoside triphosphate hydrolases"/>
    <property type="match status" value="1"/>
</dbReference>
<reference evidence="6 7" key="1">
    <citation type="submission" date="2017-06" db="EMBL/GenBank/DDBJ databases">
        <title>Comparative genomic analysis of Ambrosia Fusariam Clade fungi.</title>
        <authorList>
            <person name="Stajich J.E."/>
            <person name="Carrillo J."/>
            <person name="Kijimoto T."/>
            <person name="Eskalen A."/>
            <person name="O'Donnell K."/>
            <person name="Kasson M."/>
        </authorList>
    </citation>
    <scope>NUCLEOTIDE SEQUENCE [LARGE SCALE GENOMIC DNA]</scope>
    <source>
        <strain evidence="6 7">NRRL62606</strain>
    </source>
</reference>
<dbReference type="Gene3D" id="3.40.50.300">
    <property type="entry name" value="P-loop containing nucleotide triphosphate hydrolases"/>
    <property type="match status" value="1"/>
</dbReference>
<dbReference type="InterPro" id="IPR027417">
    <property type="entry name" value="P-loop_NTPase"/>
</dbReference>
<dbReference type="Pfam" id="PF22942">
    <property type="entry name" value="DUF7025"/>
    <property type="match status" value="1"/>
</dbReference>
<feature type="domain" description="DUF7025" evidence="4">
    <location>
        <begin position="237"/>
        <end position="328"/>
    </location>
</feature>
<dbReference type="AlphaFoldDB" id="A0A428P585"/>
<keyword evidence="7" id="KW-1185">Reference proteome</keyword>
<dbReference type="Pfam" id="PF00004">
    <property type="entry name" value="AAA"/>
    <property type="match status" value="1"/>
</dbReference>
<protein>
    <submittedName>
        <fullName evidence="6">Uncharacterized protein</fullName>
    </submittedName>
</protein>
<evidence type="ECO:0000259" key="3">
    <source>
        <dbReference type="Pfam" id="PF00004"/>
    </source>
</evidence>
<evidence type="ECO:0000313" key="6">
    <source>
        <dbReference type="EMBL" id="RSL48177.1"/>
    </source>
</evidence>
<name>A0A428P585_9HYPO</name>
<keyword evidence="1" id="KW-0175">Coiled coil</keyword>
<comment type="caution">
    <text evidence="6">The sequence shown here is derived from an EMBL/GenBank/DDBJ whole genome shotgun (WGS) entry which is preliminary data.</text>
</comment>
<gene>
    <name evidence="6" type="ORF">CEP51_015671</name>
</gene>
<feature type="compositionally biased region" description="Basic and acidic residues" evidence="2">
    <location>
        <begin position="59"/>
        <end position="79"/>
    </location>
</feature>
<dbReference type="GO" id="GO:0005524">
    <property type="term" value="F:ATP binding"/>
    <property type="evidence" value="ECO:0007669"/>
    <property type="project" value="InterPro"/>
</dbReference>
<evidence type="ECO:0000313" key="7">
    <source>
        <dbReference type="Proteomes" id="UP000287972"/>
    </source>
</evidence>
<dbReference type="GO" id="GO:0016887">
    <property type="term" value="F:ATP hydrolysis activity"/>
    <property type="evidence" value="ECO:0007669"/>
    <property type="project" value="InterPro"/>
</dbReference>
<dbReference type="EMBL" id="NKCL01000889">
    <property type="protein sequence ID" value="RSL48177.1"/>
    <property type="molecule type" value="Genomic_DNA"/>
</dbReference>
<evidence type="ECO:0000256" key="2">
    <source>
        <dbReference type="SAM" id="MobiDB-lite"/>
    </source>
</evidence>
<accession>A0A428P585</accession>
<dbReference type="PANTHER" id="PTHR46411">
    <property type="entry name" value="FAMILY ATPASE, PUTATIVE-RELATED"/>
    <property type="match status" value="1"/>
</dbReference>
<feature type="region of interest" description="Disordered" evidence="2">
    <location>
        <begin position="59"/>
        <end position="87"/>
    </location>
</feature>
<dbReference type="Pfam" id="PF23232">
    <property type="entry name" value="AAA_lid_13"/>
    <property type="match status" value="1"/>
</dbReference>
<organism evidence="6 7">
    <name type="scientific">Fusarium floridanum</name>
    <dbReference type="NCBI Taxonomy" id="1325733"/>
    <lineage>
        <taxon>Eukaryota</taxon>
        <taxon>Fungi</taxon>
        <taxon>Dikarya</taxon>
        <taxon>Ascomycota</taxon>
        <taxon>Pezizomycotina</taxon>
        <taxon>Sordariomycetes</taxon>
        <taxon>Hypocreomycetidae</taxon>
        <taxon>Hypocreales</taxon>
        <taxon>Nectriaceae</taxon>
        <taxon>Fusarium</taxon>
        <taxon>Fusarium solani species complex</taxon>
    </lineage>
</organism>
<evidence type="ECO:0000259" key="4">
    <source>
        <dbReference type="Pfam" id="PF22942"/>
    </source>
</evidence>
<dbReference type="InterPro" id="IPR054289">
    <property type="entry name" value="DUF7025"/>
</dbReference>
<proteinExistence type="predicted"/>
<evidence type="ECO:0000259" key="5">
    <source>
        <dbReference type="Pfam" id="PF23232"/>
    </source>
</evidence>
<feature type="domain" description="AAA+ ATPase lid" evidence="5">
    <location>
        <begin position="634"/>
        <end position="695"/>
    </location>
</feature>
<evidence type="ECO:0000256" key="1">
    <source>
        <dbReference type="SAM" id="Coils"/>
    </source>
</evidence>
<feature type="coiled-coil region" evidence="1">
    <location>
        <begin position="12"/>
        <end position="39"/>
    </location>
</feature>
<dbReference type="InterPro" id="IPR003959">
    <property type="entry name" value="ATPase_AAA_core"/>
</dbReference>